<gene>
    <name evidence="9" type="ORF">CAPTEDRAFT_184671</name>
</gene>
<evidence type="ECO:0000256" key="4">
    <source>
        <dbReference type="ARBA" id="ARBA00022692"/>
    </source>
</evidence>
<dbReference type="GO" id="GO:0000139">
    <property type="term" value="C:Golgi membrane"/>
    <property type="evidence" value="ECO:0007669"/>
    <property type="project" value="UniProtKB-SubCell"/>
</dbReference>
<protein>
    <recommendedName>
        <fullName evidence="8">Membrane magnesium transporter</fullName>
    </recommendedName>
</protein>
<reference evidence="11" key="1">
    <citation type="submission" date="2012-12" db="EMBL/GenBank/DDBJ databases">
        <authorList>
            <person name="Hellsten U."/>
            <person name="Grimwood J."/>
            <person name="Chapman J.A."/>
            <person name="Shapiro H."/>
            <person name="Aerts A."/>
            <person name="Otillar R.P."/>
            <person name="Terry A.Y."/>
            <person name="Boore J.L."/>
            <person name="Simakov O."/>
            <person name="Marletaz F."/>
            <person name="Cho S.-J."/>
            <person name="Edsinger-Gonzales E."/>
            <person name="Havlak P."/>
            <person name="Kuo D.-H."/>
            <person name="Larsson T."/>
            <person name="Lv J."/>
            <person name="Arendt D."/>
            <person name="Savage R."/>
            <person name="Osoegawa K."/>
            <person name="de Jong P."/>
            <person name="Lindberg D.R."/>
            <person name="Seaver E.C."/>
            <person name="Weisblat D.A."/>
            <person name="Putnam N.H."/>
            <person name="Grigoriev I.V."/>
            <person name="Rokhsar D.S."/>
        </authorList>
    </citation>
    <scope>NUCLEOTIDE SEQUENCE</scope>
    <source>
        <strain evidence="11">I ESC-2004</strain>
    </source>
</reference>
<evidence type="ECO:0000256" key="5">
    <source>
        <dbReference type="ARBA" id="ARBA00022824"/>
    </source>
</evidence>
<dbReference type="HOGENOM" id="CLU_122437_3_0_1"/>
<proteinExistence type="inferred from homology"/>
<keyword evidence="4" id="KW-0812">Transmembrane</keyword>
<comment type="function">
    <text evidence="8">Part of the endoplasmic reticulum membrane protein complex (EMC) that enables the energy-independent insertion into endoplasmic reticulum membranes of newly synthesized membrane proteins. May be involved in Mg(2+) transport.</text>
</comment>
<dbReference type="PANTHER" id="PTHR21181">
    <property type="match status" value="1"/>
</dbReference>
<dbReference type="Proteomes" id="UP000014760">
    <property type="component" value="Unassembled WGS sequence"/>
</dbReference>
<dbReference type="EMBL" id="AMQN01000508">
    <property type="status" value="NOT_ANNOTATED_CDS"/>
    <property type="molecule type" value="Genomic_DNA"/>
</dbReference>
<dbReference type="STRING" id="283909.R7VMF1"/>
<keyword evidence="8" id="KW-0333">Golgi apparatus</keyword>
<comment type="subunit">
    <text evidence="3">Component of the ER membrane protein complex (EMC).</text>
</comment>
<evidence type="ECO:0000256" key="8">
    <source>
        <dbReference type="RuleBase" id="RU367002"/>
    </source>
</evidence>
<dbReference type="FunCoup" id="R7VMF1">
    <property type="interactions" value="1421"/>
</dbReference>
<keyword evidence="6" id="KW-1133">Transmembrane helix</keyword>
<dbReference type="InterPro" id="IPR018937">
    <property type="entry name" value="MMgT"/>
</dbReference>
<keyword evidence="11" id="KW-1185">Reference proteome</keyword>
<dbReference type="GO" id="GO:0072546">
    <property type="term" value="C:EMC complex"/>
    <property type="evidence" value="ECO:0007669"/>
    <property type="project" value="UniProtKB-UniRule"/>
</dbReference>
<dbReference type="GO" id="GO:0022890">
    <property type="term" value="F:inorganic cation transmembrane transporter activity"/>
    <property type="evidence" value="ECO:0007669"/>
    <property type="project" value="TreeGrafter"/>
</dbReference>
<dbReference type="EMBL" id="KB291799">
    <property type="protein sequence ID" value="ELU18730.1"/>
    <property type="molecule type" value="Genomic_DNA"/>
</dbReference>
<dbReference type="EMBL" id="AMQN01000509">
    <property type="status" value="NOT_ANNOTATED_CDS"/>
    <property type="molecule type" value="Genomic_DNA"/>
</dbReference>
<dbReference type="PANTHER" id="PTHR21181:SF7">
    <property type="entry name" value="ER MEMBRANE PROTEIN COMPLEX SUBUNIT 5"/>
    <property type="match status" value="1"/>
</dbReference>
<keyword evidence="8" id="KW-0460">Magnesium</keyword>
<keyword evidence="8" id="KW-0813">Transport</keyword>
<evidence type="ECO:0000256" key="2">
    <source>
        <dbReference type="ARBA" id="ARBA00006109"/>
    </source>
</evidence>
<comment type="similarity">
    <text evidence="2 8">Belongs to the membrane magnesium transporter (TC 1.A.67) family.</text>
</comment>
<dbReference type="Pfam" id="PF10270">
    <property type="entry name" value="MMgT"/>
    <property type="match status" value="1"/>
</dbReference>
<dbReference type="GO" id="GO:0031901">
    <property type="term" value="C:early endosome membrane"/>
    <property type="evidence" value="ECO:0007669"/>
    <property type="project" value="UniProtKB-SubCell"/>
</dbReference>
<evidence type="ECO:0000256" key="3">
    <source>
        <dbReference type="ARBA" id="ARBA00011276"/>
    </source>
</evidence>
<reference evidence="10" key="3">
    <citation type="submission" date="2015-06" db="UniProtKB">
        <authorList>
            <consortium name="EnsemblMetazoa"/>
        </authorList>
    </citation>
    <scope>IDENTIFICATION</scope>
</reference>
<accession>R7VMF1</accession>
<evidence type="ECO:0000313" key="10">
    <source>
        <dbReference type="EnsemblMetazoa" id="CapteP184671"/>
    </source>
</evidence>
<evidence type="ECO:0000256" key="1">
    <source>
        <dbReference type="ARBA" id="ARBA00004477"/>
    </source>
</evidence>
<dbReference type="GO" id="GO:0005886">
    <property type="term" value="C:plasma membrane"/>
    <property type="evidence" value="ECO:0007669"/>
    <property type="project" value="TreeGrafter"/>
</dbReference>
<dbReference type="OrthoDB" id="44756at2759"/>
<comment type="subcellular location">
    <subcellularLocation>
        <location evidence="1">Endoplasmic reticulum membrane</location>
        <topology evidence="1">Multi-pass membrane protein</topology>
    </subcellularLocation>
    <subcellularLocation>
        <location evidence="8">Golgi apparatus membrane</location>
        <topology evidence="8">Multi-pass membrane protein</topology>
    </subcellularLocation>
    <subcellularLocation>
        <location evidence="8">Early endosome membrane</location>
        <topology evidence="8">Multi-pass membrane protein</topology>
    </subcellularLocation>
</comment>
<dbReference type="AlphaFoldDB" id="R7VMF1"/>
<sequence>MIMGLSMDKVVVCFGLISLAHSAYSAAQHRAYLRLTEQSFTSLPLDVLVQCFVSFVLTCYGIVRVVGKFKEINSATELEKRSWETMSNRPAFYCFNHRGKSLYRNCEEEDAQLQQRSFLKNS</sequence>
<name>R7VMF1_CAPTE</name>
<dbReference type="EnsemblMetazoa" id="CapteT184671">
    <property type="protein sequence ID" value="CapteP184671"/>
    <property type="gene ID" value="CapteG184671"/>
</dbReference>
<keyword evidence="7" id="KW-0472">Membrane</keyword>
<dbReference type="OMA" id="HRGRVMF"/>
<keyword evidence="8" id="KW-0967">Endosome</keyword>
<reference evidence="9 11" key="2">
    <citation type="journal article" date="2013" name="Nature">
        <title>Insights into bilaterian evolution from three spiralian genomes.</title>
        <authorList>
            <person name="Simakov O."/>
            <person name="Marletaz F."/>
            <person name="Cho S.J."/>
            <person name="Edsinger-Gonzales E."/>
            <person name="Havlak P."/>
            <person name="Hellsten U."/>
            <person name="Kuo D.H."/>
            <person name="Larsson T."/>
            <person name="Lv J."/>
            <person name="Arendt D."/>
            <person name="Savage R."/>
            <person name="Osoegawa K."/>
            <person name="de Jong P."/>
            <person name="Grimwood J."/>
            <person name="Chapman J.A."/>
            <person name="Shapiro H."/>
            <person name="Aerts A."/>
            <person name="Otillar R.P."/>
            <person name="Terry A.Y."/>
            <person name="Boore J.L."/>
            <person name="Grigoriev I.V."/>
            <person name="Lindberg D.R."/>
            <person name="Seaver E.C."/>
            <person name="Weisblat D.A."/>
            <person name="Putnam N.H."/>
            <person name="Rokhsar D.S."/>
        </authorList>
    </citation>
    <scope>NUCLEOTIDE SEQUENCE</scope>
    <source>
        <strain evidence="9 11">I ESC-2004</strain>
    </source>
</reference>
<evidence type="ECO:0000313" key="11">
    <source>
        <dbReference type="Proteomes" id="UP000014760"/>
    </source>
</evidence>
<evidence type="ECO:0000256" key="7">
    <source>
        <dbReference type="ARBA" id="ARBA00023136"/>
    </source>
</evidence>
<keyword evidence="5 8" id="KW-0256">Endoplasmic reticulum</keyword>
<evidence type="ECO:0000256" key="6">
    <source>
        <dbReference type="ARBA" id="ARBA00022989"/>
    </source>
</evidence>
<organism evidence="9">
    <name type="scientific">Capitella teleta</name>
    <name type="common">Polychaete worm</name>
    <dbReference type="NCBI Taxonomy" id="283909"/>
    <lineage>
        <taxon>Eukaryota</taxon>
        <taxon>Metazoa</taxon>
        <taxon>Spiralia</taxon>
        <taxon>Lophotrochozoa</taxon>
        <taxon>Annelida</taxon>
        <taxon>Polychaeta</taxon>
        <taxon>Sedentaria</taxon>
        <taxon>Scolecida</taxon>
        <taxon>Capitellidae</taxon>
        <taxon>Capitella</taxon>
    </lineage>
</organism>
<evidence type="ECO:0000313" key="9">
    <source>
        <dbReference type="EMBL" id="ELU18730.1"/>
    </source>
</evidence>